<evidence type="ECO:0000313" key="3">
    <source>
        <dbReference type="Proteomes" id="UP000035199"/>
    </source>
</evidence>
<protein>
    <submittedName>
        <fullName evidence="2">Lysophospholipase</fullName>
    </submittedName>
</protein>
<dbReference type="Pfam" id="PF12146">
    <property type="entry name" value="Hydrolase_4"/>
    <property type="match status" value="1"/>
</dbReference>
<reference evidence="3" key="2">
    <citation type="submission" date="2015-05" db="EMBL/GenBank/DDBJ databases">
        <title>Complete genome sequence of Corynebacterium mustelae DSM 45274, isolated from various tissues of a male ferret with lethal sepsis.</title>
        <authorList>
            <person name="Ruckert C."/>
            <person name="Albersmeier A."/>
            <person name="Winkler A."/>
            <person name="Tauch A."/>
        </authorList>
    </citation>
    <scope>NUCLEOTIDE SEQUENCE [LARGE SCALE GENOMIC DNA]</scope>
    <source>
        <strain evidence="3">DSM 45274</strain>
    </source>
</reference>
<dbReference type="InterPro" id="IPR022742">
    <property type="entry name" value="Hydrolase_4"/>
</dbReference>
<dbReference type="AlphaFoldDB" id="A0A0G3H535"/>
<keyword evidence="3" id="KW-1185">Reference proteome</keyword>
<dbReference type="PATRIC" id="fig|571915.4.peg.1996"/>
<dbReference type="Proteomes" id="UP000035199">
    <property type="component" value="Chromosome"/>
</dbReference>
<sequence>MRHNLSNVFLPRTVVHDRSASEHARIGSVRPEVIFPAKPQCAGVIVVFSERIFGNKVGDMKQSAELPQFATAQWAPDILGKNFESLEFHLGADPDGESDILTTLVRYHPTPSETDETHTLRPAVVYVHGMTDYFFQTHVAEFFHDHGFDFYGVDLRKCGRSHREGHSWHYSTDLSQYHEDLTAVCTFLAQRYSSIIVIGHSTGGLITPLWLDELRRTNPSLHRHMKALILNSPWLDMMAPKILVKALTPWVKLKGKRSPKQPVRGGNLGTYGEALHISRHGEWDFNTKFKPITGHTKYMGWLRAVVQAQHAIHVGSVDAGVPTLSMCSQQSRLRRAYSQQSHTADTVLDVNQIKQWSPFIARNVTTVQIPDGMHDLFLSKPPARTHALEQCVFWLKNICGLPSDN</sequence>
<dbReference type="KEGG" id="cmv:CMUST_09430"/>
<evidence type="ECO:0000259" key="1">
    <source>
        <dbReference type="Pfam" id="PF12146"/>
    </source>
</evidence>
<accession>A0A0G3H535</accession>
<dbReference type="InterPro" id="IPR051044">
    <property type="entry name" value="MAG_DAG_Lipase"/>
</dbReference>
<gene>
    <name evidence="2" type="ORF">CMUST_09430</name>
</gene>
<dbReference type="STRING" id="571915.CMUST_09430"/>
<proteinExistence type="predicted"/>
<evidence type="ECO:0000313" key="2">
    <source>
        <dbReference type="EMBL" id="AKK06202.1"/>
    </source>
</evidence>
<organism evidence="2 3">
    <name type="scientific">Corynebacterium mustelae</name>
    <dbReference type="NCBI Taxonomy" id="571915"/>
    <lineage>
        <taxon>Bacteria</taxon>
        <taxon>Bacillati</taxon>
        <taxon>Actinomycetota</taxon>
        <taxon>Actinomycetes</taxon>
        <taxon>Mycobacteriales</taxon>
        <taxon>Corynebacteriaceae</taxon>
        <taxon>Corynebacterium</taxon>
    </lineage>
</organism>
<reference evidence="2 3" key="1">
    <citation type="journal article" date="2015" name="Genome Announc.">
        <title>Complete Genome Sequence of the Type Strain Corynebacterium mustelae DSM 45274, Isolated from Various Tissues of a Male Ferret with Lethal Sepsis.</title>
        <authorList>
            <person name="Ruckert C."/>
            <person name="Eimer J."/>
            <person name="Winkler A."/>
            <person name="Tauch A."/>
        </authorList>
    </citation>
    <scope>NUCLEOTIDE SEQUENCE [LARGE SCALE GENOMIC DNA]</scope>
    <source>
        <strain evidence="2 3">DSM 45274</strain>
    </source>
</reference>
<name>A0A0G3H535_9CORY</name>
<dbReference type="EMBL" id="CP011542">
    <property type="protein sequence ID" value="AKK06202.1"/>
    <property type="molecule type" value="Genomic_DNA"/>
</dbReference>
<dbReference type="SUPFAM" id="SSF53474">
    <property type="entry name" value="alpha/beta-Hydrolases"/>
    <property type="match status" value="1"/>
</dbReference>
<dbReference type="PANTHER" id="PTHR11614">
    <property type="entry name" value="PHOSPHOLIPASE-RELATED"/>
    <property type="match status" value="1"/>
</dbReference>
<dbReference type="InterPro" id="IPR029058">
    <property type="entry name" value="AB_hydrolase_fold"/>
</dbReference>
<feature type="domain" description="Serine aminopeptidase S33" evidence="1">
    <location>
        <begin position="121"/>
        <end position="328"/>
    </location>
</feature>
<dbReference type="Gene3D" id="3.40.50.1820">
    <property type="entry name" value="alpha/beta hydrolase"/>
    <property type="match status" value="1"/>
</dbReference>